<dbReference type="PANTHER" id="PTHR30348">
    <property type="entry name" value="UNCHARACTERIZED PROTEIN YECE"/>
    <property type="match status" value="1"/>
</dbReference>
<keyword evidence="2" id="KW-1185">Reference proteome</keyword>
<accession>A0A917BZA1</accession>
<dbReference type="AlphaFoldDB" id="A0A917BZA1"/>
<organism evidence="1 2">
    <name type="scientific">Azorhizobium oxalatiphilum</name>
    <dbReference type="NCBI Taxonomy" id="980631"/>
    <lineage>
        <taxon>Bacteria</taxon>
        <taxon>Pseudomonadati</taxon>
        <taxon>Pseudomonadota</taxon>
        <taxon>Alphaproteobacteria</taxon>
        <taxon>Hyphomicrobiales</taxon>
        <taxon>Xanthobacteraceae</taxon>
        <taxon>Azorhizobium</taxon>
    </lineage>
</organism>
<reference evidence="1" key="2">
    <citation type="submission" date="2020-09" db="EMBL/GenBank/DDBJ databases">
        <authorList>
            <person name="Sun Q."/>
            <person name="Sedlacek I."/>
        </authorList>
    </citation>
    <scope>NUCLEOTIDE SEQUENCE</scope>
    <source>
        <strain evidence="1">CCM 7897</strain>
    </source>
</reference>
<dbReference type="Pfam" id="PF01904">
    <property type="entry name" value="DUF72"/>
    <property type="match status" value="1"/>
</dbReference>
<sequence>MTIRVGIGGWTFEPWRGTFFPKGLPHARELEHASRQVTSIEVNGTFYRSQTPKTFASWAAQVPDDFVFSLKAPRYATNRRVLAEAGESIARFVDSGLAELGDKLGPINWQFPPTKQFDPEDFGAFLALLPETTGGVALRHAVEVRHASFCTADFIALARKHKVAVIFADDDDYPAIADVTADFVYARLQRAKEEEPNGYSDAALKTWHARAKVWEGGGVPDDLPSYGEAAKGAKDKEAKDKGAKGKKKRDVFVYMINGAKVRAPAAAQALLTLV</sequence>
<protein>
    <recommendedName>
        <fullName evidence="3">DUF72 domain-containing protein</fullName>
    </recommendedName>
</protein>
<evidence type="ECO:0000313" key="2">
    <source>
        <dbReference type="Proteomes" id="UP000606044"/>
    </source>
</evidence>
<dbReference type="SUPFAM" id="SSF117396">
    <property type="entry name" value="TM1631-like"/>
    <property type="match status" value="1"/>
</dbReference>
<dbReference type="InterPro" id="IPR036520">
    <property type="entry name" value="UPF0759_sf"/>
</dbReference>
<reference evidence="1" key="1">
    <citation type="journal article" date="2014" name="Int. J. Syst. Evol. Microbiol.">
        <title>Complete genome sequence of Corynebacterium casei LMG S-19264T (=DSM 44701T), isolated from a smear-ripened cheese.</title>
        <authorList>
            <consortium name="US DOE Joint Genome Institute (JGI-PGF)"/>
            <person name="Walter F."/>
            <person name="Albersmeier A."/>
            <person name="Kalinowski J."/>
            <person name="Ruckert C."/>
        </authorList>
    </citation>
    <scope>NUCLEOTIDE SEQUENCE</scope>
    <source>
        <strain evidence="1">CCM 7897</strain>
    </source>
</reference>
<dbReference type="InterPro" id="IPR002763">
    <property type="entry name" value="DUF72"/>
</dbReference>
<gene>
    <name evidence="1" type="ORF">GCM10007301_25710</name>
</gene>
<comment type="caution">
    <text evidence="1">The sequence shown here is derived from an EMBL/GenBank/DDBJ whole genome shotgun (WGS) entry which is preliminary data.</text>
</comment>
<dbReference type="EMBL" id="BMCT01000003">
    <property type="protein sequence ID" value="GGF64773.1"/>
    <property type="molecule type" value="Genomic_DNA"/>
</dbReference>
<dbReference type="RefSeq" id="WP_188579109.1">
    <property type="nucleotide sequence ID" value="NZ_BMCT01000003.1"/>
</dbReference>
<name>A0A917BZA1_9HYPH</name>
<dbReference type="PANTHER" id="PTHR30348:SF4">
    <property type="entry name" value="DUF72 DOMAIN-CONTAINING PROTEIN"/>
    <property type="match status" value="1"/>
</dbReference>
<proteinExistence type="predicted"/>
<dbReference type="Proteomes" id="UP000606044">
    <property type="component" value="Unassembled WGS sequence"/>
</dbReference>
<dbReference type="Gene3D" id="3.20.20.410">
    <property type="entry name" value="Protein of unknown function UPF0759"/>
    <property type="match status" value="1"/>
</dbReference>
<evidence type="ECO:0000313" key="1">
    <source>
        <dbReference type="EMBL" id="GGF64773.1"/>
    </source>
</evidence>
<evidence type="ECO:0008006" key="3">
    <source>
        <dbReference type="Google" id="ProtNLM"/>
    </source>
</evidence>